<keyword evidence="3 10" id="KW-0808">Transferase</keyword>
<keyword evidence="2 10" id="KW-0444">Lipid biosynthesis</keyword>
<evidence type="ECO:0000256" key="10">
    <source>
        <dbReference type="RuleBase" id="RU361115"/>
    </source>
</evidence>
<evidence type="ECO:0000256" key="4">
    <source>
        <dbReference type="ARBA" id="ARBA00022692"/>
    </source>
</evidence>
<feature type="transmembrane region" description="Helical" evidence="10">
    <location>
        <begin position="143"/>
        <end position="160"/>
    </location>
</feature>
<evidence type="ECO:0000256" key="5">
    <source>
        <dbReference type="ARBA" id="ARBA00022832"/>
    </source>
</evidence>
<name>A0ABM1A2T3_APLCA</name>
<evidence type="ECO:0000256" key="3">
    <source>
        <dbReference type="ARBA" id="ARBA00022679"/>
    </source>
</evidence>
<proteinExistence type="inferred from homology"/>
<keyword evidence="4 10" id="KW-0812">Transmembrane</keyword>
<evidence type="ECO:0000256" key="1">
    <source>
        <dbReference type="ARBA" id="ARBA00004141"/>
    </source>
</evidence>
<evidence type="ECO:0000256" key="2">
    <source>
        <dbReference type="ARBA" id="ARBA00022516"/>
    </source>
</evidence>
<feature type="transmembrane region" description="Helical" evidence="10">
    <location>
        <begin position="180"/>
        <end position="197"/>
    </location>
</feature>
<dbReference type="Pfam" id="PF01151">
    <property type="entry name" value="ELO"/>
    <property type="match status" value="1"/>
</dbReference>
<dbReference type="InterPro" id="IPR002076">
    <property type="entry name" value="ELO_fam"/>
</dbReference>
<evidence type="ECO:0000256" key="9">
    <source>
        <dbReference type="ARBA" id="ARBA00023160"/>
    </source>
</evidence>
<evidence type="ECO:0000313" key="12">
    <source>
        <dbReference type="RefSeq" id="XP_012939687.1"/>
    </source>
</evidence>
<keyword evidence="7 10" id="KW-0443">Lipid metabolism</keyword>
<protein>
    <recommendedName>
        <fullName evidence="10">Elongation of very long chain fatty acids protein</fullName>
        <ecNumber evidence="10">2.3.1.199</ecNumber>
    </recommendedName>
    <alternativeName>
        <fullName evidence="10">Very-long-chain 3-oxoacyl-CoA synthase</fullName>
    </alternativeName>
</protein>
<dbReference type="GeneID" id="101856551"/>
<dbReference type="RefSeq" id="XP_012939687.1">
    <property type="nucleotide sequence ID" value="XM_013084233.1"/>
</dbReference>
<keyword evidence="5 10" id="KW-0276">Fatty acid metabolism</keyword>
<dbReference type="PROSITE" id="PS01188">
    <property type="entry name" value="ELO"/>
    <property type="match status" value="1"/>
</dbReference>
<keyword evidence="8 10" id="KW-0472">Membrane</keyword>
<evidence type="ECO:0000256" key="6">
    <source>
        <dbReference type="ARBA" id="ARBA00022989"/>
    </source>
</evidence>
<feature type="transmembrane region" description="Helical" evidence="10">
    <location>
        <begin position="116"/>
        <end position="136"/>
    </location>
</feature>
<dbReference type="PANTHER" id="PTHR11157">
    <property type="entry name" value="FATTY ACID ACYL TRANSFERASE-RELATED"/>
    <property type="match status" value="1"/>
</dbReference>
<dbReference type="EC" id="2.3.1.199" evidence="10"/>
<keyword evidence="9 10" id="KW-0275">Fatty acid biosynthesis</keyword>
<dbReference type="Proteomes" id="UP000694888">
    <property type="component" value="Unplaced"/>
</dbReference>
<feature type="transmembrane region" description="Helical" evidence="10">
    <location>
        <begin position="67"/>
        <end position="84"/>
    </location>
</feature>
<comment type="subcellular location">
    <subcellularLocation>
        <location evidence="1">Membrane</location>
        <topology evidence="1">Multi-pass membrane protein</topology>
    </subcellularLocation>
</comment>
<accession>A0ABM1A2T3</accession>
<dbReference type="InterPro" id="IPR030457">
    <property type="entry name" value="ELO_CS"/>
</dbReference>
<dbReference type="PANTHER" id="PTHR11157:SF69">
    <property type="entry name" value="ELONGATION OF VERY LONG CHAIN FATTY ACIDS PROTEIN 7"/>
    <property type="match status" value="1"/>
</dbReference>
<gene>
    <name evidence="12" type="primary">LOC101856551</name>
</gene>
<keyword evidence="6 10" id="KW-1133">Transmembrane helix</keyword>
<evidence type="ECO:0000313" key="11">
    <source>
        <dbReference type="Proteomes" id="UP000694888"/>
    </source>
</evidence>
<evidence type="ECO:0000256" key="8">
    <source>
        <dbReference type="ARBA" id="ARBA00023136"/>
    </source>
</evidence>
<evidence type="ECO:0000256" key="7">
    <source>
        <dbReference type="ARBA" id="ARBA00023098"/>
    </source>
</evidence>
<reference evidence="12" key="1">
    <citation type="submission" date="2025-08" db="UniProtKB">
        <authorList>
            <consortium name="RefSeq"/>
        </authorList>
    </citation>
    <scope>IDENTIFICATION</scope>
</reference>
<comment type="similarity">
    <text evidence="10">Belongs to the ELO family.</text>
</comment>
<comment type="catalytic activity">
    <reaction evidence="10">
        <text>a very-long-chain acyl-CoA + malonyl-CoA + H(+) = a very-long-chain 3-oxoacyl-CoA + CO2 + CoA</text>
        <dbReference type="Rhea" id="RHEA:32727"/>
        <dbReference type="ChEBI" id="CHEBI:15378"/>
        <dbReference type="ChEBI" id="CHEBI:16526"/>
        <dbReference type="ChEBI" id="CHEBI:57287"/>
        <dbReference type="ChEBI" id="CHEBI:57384"/>
        <dbReference type="ChEBI" id="CHEBI:90725"/>
        <dbReference type="ChEBI" id="CHEBI:90736"/>
        <dbReference type="EC" id="2.3.1.199"/>
    </reaction>
</comment>
<organism evidence="11 12">
    <name type="scientific">Aplysia californica</name>
    <name type="common">California sea hare</name>
    <dbReference type="NCBI Taxonomy" id="6500"/>
    <lineage>
        <taxon>Eukaryota</taxon>
        <taxon>Metazoa</taxon>
        <taxon>Spiralia</taxon>
        <taxon>Lophotrochozoa</taxon>
        <taxon>Mollusca</taxon>
        <taxon>Gastropoda</taxon>
        <taxon>Heterobranchia</taxon>
        <taxon>Euthyneura</taxon>
        <taxon>Tectipleura</taxon>
        <taxon>Aplysiida</taxon>
        <taxon>Aplysioidea</taxon>
        <taxon>Aplysiidae</taxon>
        <taxon>Aplysia</taxon>
    </lineage>
</organism>
<sequence>MAEHDNFITKAIKGYDYVLENGDPRVDGWFLMSSPMPSFIICMAYFIFVLMSPTFMKNRKPVKMKPVLIFYNFSMVALSGYMFYEFLMAGWLTGYSLGCQPVDYSNSPKAKRMARVSWLFFMSKFIELLDTVFFIMRKKFNQVSFLHVFHHGILPVSWWFGVKLVPGGFGTFHSMINSWIHFMMYMYYGLSALGPAFQKYLWWKKYMTTLQLVSTCTPMCDIPIHNISIHNKQIHSIPIHTYTV</sequence>
<feature type="transmembrane region" description="Helical" evidence="10">
    <location>
        <begin position="36"/>
        <end position="55"/>
    </location>
</feature>
<keyword evidence="11" id="KW-1185">Reference proteome</keyword>